<evidence type="ECO:0000313" key="3">
    <source>
        <dbReference type="Proteomes" id="UP001055940"/>
    </source>
</evidence>
<dbReference type="PANTHER" id="PTHR35525">
    <property type="entry name" value="BLL6575 PROTEIN"/>
    <property type="match status" value="1"/>
</dbReference>
<dbReference type="SUPFAM" id="SSF160904">
    <property type="entry name" value="Jann2411-like"/>
    <property type="match status" value="1"/>
</dbReference>
<evidence type="ECO:0000313" key="2">
    <source>
        <dbReference type="EMBL" id="USY17083.1"/>
    </source>
</evidence>
<dbReference type="InterPro" id="IPR010852">
    <property type="entry name" value="ABATE"/>
</dbReference>
<accession>A0ABY5D1X7</accession>
<feature type="domain" description="Zinc finger CGNR" evidence="1">
    <location>
        <begin position="149"/>
        <end position="189"/>
    </location>
</feature>
<dbReference type="EMBL" id="CP099837">
    <property type="protein sequence ID" value="USY17083.1"/>
    <property type="molecule type" value="Genomic_DNA"/>
</dbReference>
<dbReference type="Pfam" id="PF11706">
    <property type="entry name" value="zf-CGNR"/>
    <property type="match status" value="1"/>
</dbReference>
<gene>
    <name evidence="2" type="ORF">NE857_17085</name>
</gene>
<dbReference type="InterPro" id="IPR023286">
    <property type="entry name" value="ABATE_dom_sf"/>
</dbReference>
<reference evidence="2" key="1">
    <citation type="submission" date="2022-06" db="EMBL/GenBank/DDBJ databases">
        <authorList>
            <person name="Ping M."/>
        </authorList>
    </citation>
    <scope>NUCLEOTIDE SEQUENCE</scope>
    <source>
        <strain evidence="2">JCM11759T</strain>
    </source>
</reference>
<dbReference type="PANTHER" id="PTHR35525:SF3">
    <property type="entry name" value="BLL6575 PROTEIN"/>
    <property type="match status" value="1"/>
</dbReference>
<dbReference type="Proteomes" id="UP001055940">
    <property type="component" value="Chromosome"/>
</dbReference>
<proteinExistence type="predicted"/>
<dbReference type="InterPro" id="IPR021005">
    <property type="entry name" value="Znf_CGNR"/>
</dbReference>
<evidence type="ECO:0000259" key="1">
    <source>
        <dbReference type="Pfam" id="PF11706"/>
    </source>
</evidence>
<dbReference type="RefSeq" id="WP_254416671.1">
    <property type="nucleotide sequence ID" value="NZ_BAAAJB010000051.1"/>
</dbReference>
<protein>
    <submittedName>
        <fullName evidence="2">ABATE domain-containing protein</fullName>
    </submittedName>
</protein>
<keyword evidence="3" id="KW-1185">Reference proteome</keyword>
<sequence length="203" mass="21884">MNSRWALDLASTVRHDGSGGMADDLATVEGAGVWVSAHITPGASVPVVDEEFRERLVALRRAVRSLFARTVSPDPPSSADAHRLLPLEQALERLNTDAALVAVRPALVWPDAGSPAVEWEGEAVEPADAFLSALARAAIAFLAGPDRERLRSCPAPRCVRYFVQEHGRQRWCGTSCGNRARAARHYARHGGASRSEPRSESAT</sequence>
<organism evidence="2 3">
    <name type="scientific">Nocardiopsis exhalans</name>
    <dbReference type="NCBI Taxonomy" id="163604"/>
    <lineage>
        <taxon>Bacteria</taxon>
        <taxon>Bacillati</taxon>
        <taxon>Actinomycetota</taxon>
        <taxon>Actinomycetes</taxon>
        <taxon>Streptosporangiales</taxon>
        <taxon>Nocardiopsidaceae</taxon>
        <taxon>Nocardiopsis</taxon>
    </lineage>
</organism>
<dbReference type="Pfam" id="PF07336">
    <property type="entry name" value="ABATE"/>
    <property type="match status" value="1"/>
</dbReference>
<dbReference type="Gene3D" id="1.10.3300.10">
    <property type="entry name" value="Jann2411-like domain"/>
    <property type="match status" value="1"/>
</dbReference>
<name>A0ABY5D1X7_9ACTN</name>